<reference evidence="1 2" key="1">
    <citation type="submission" date="2012-02" db="EMBL/GenBank/DDBJ databases">
        <title>The Genome Sequence of Bacteroides finegoldii CL09T03C10.</title>
        <authorList>
            <consortium name="The Broad Institute Genome Sequencing Platform"/>
            <person name="Earl A."/>
            <person name="Ward D."/>
            <person name="Feldgarden M."/>
            <person name="Gevers D."/>
            <person name="Zitomersky N.L."/>
            <person name="Coyne M.J."/>
            <person name="Comstock L.E."/>
            <person name="Young S.K."/>
            <person name="Zeng Q."/>
            <person name="Gargeya S."/>
            <person name="Fitzgerald M."/>
            <person name="Haas B."/>
            <person name="Abouelleil A."/>
            <person name="Alvarado L."/>
            <person name="Arachchi H.M."/>
            <person name="Berlin A."/>
            <person name="Chapman S.B."/>
            <person name="Gearin G."/>
            <person name="Goldberg J."/>
            <person name="Griggs A."/>
            <person name="Gujja S."/>
            <person name="Hansen M."/>
            <person name="Heiman D."/>
            <person name="Howarth C."/>
            <person name="Larimer J."/>
            <person name="Lui A."/>
            <person name="MacDonald P.J.P."/>
            <person name="McCowen C."/>
            <person name="Montmayeur A."/>
            <person name="Murphy C."/>
            <person name="Neiman D."/>
            <person name="Pearson M."/>
            <person name="Priest M."/>
            <person name="Roberts A."/>
            <person name="Saif S."/>
            <person name="Shea T."/>
            <person name="Sisk P."/>
            <person name="Stolte C."/>
            <person name="Sykes S."/>
            <person name="Wortman J."/>
            <person name="Nusbaum C."/>
            <person name="Birren B."/>
        </authorList>
    </citation>
    <scope>NUCLEOTIDE SEQUENCE [LARGE SCALE GENOMIC DNA]</scope>
    <source>
        <strain evidence="1 2">CL09T03C10</strain>
    </source>
</reference>
<dbReference type="EMBL" id="AGXW01000008">
    <property type="protein sequence ID" value="EKJ90777.1"/>
    <property type="molecule type" value="Genomic_DNA"/>
</dbReference>
<protein>
    <submittedName>
        <fullName evidence="1">Uncharacterized protein</fullName>
    </submittedName>
</protein>
<gene>
    <name evidence="1" type="ORF">HMPREF1057_02079</name>
</gene>
<name>K5BTE0_9BACE</name>
<dbReference type="HOGENOM" id="CLU_3095493_0_0_10"/>
<dbReference type="Proteomes" id="UP000007995">
    <property type="component" value="Unassembled WGS sequence"/>
</dbReference>
<sequence length="51" mass="6142">MTNVVIKIGKPKFWFTNYCLLTISYNQLINSILRVHLYKEEKENFYCKALL</sequence>
<dbReference type="AlphaFoldDB" id="K5BTE0"/>
<evidence type="ECO:0000313" key="2">
    <source>
        <dbReference type="Proteomes" id="UP000007995"/>
    </source>
</evidence>
<evidence type="ECO:0000313" key="1">
    <source>
        <dbReference type="EMBL" id="EKJ90777.1"/>
    </source>
</evidence>
<proteinExistence type="predicted"/>
<organism evidence="1 2">
    <name type="scientific">Bacteroides finegoldii CL09T03C10</name>
    <dbReference type="NCBI Taxonomy" id="997888"/>
    <lineage>
        <taxon>Bacteria</taxon>
        <taxon>Pseudomonadati</taxon>
        <taxon>Bacteroidota</taxon>
        <taxon>Bacteroidia</taxon>
        <taxon>Bacteroidales</taxon>
        <taxon>Bacteroidaceae</taxon>
        <taxon>Bacteroides</taxon>
    </lineage>
</organism>
<comment type="caution">
    <text evidence="1">The sequence shown here is derived from an EMBL/GenBank/DDBJ whole genome shotgun (WGS) entry which is preliminary data.</text>
</comment>
<accession>K5BTE0</accession>